<proteinExistence type="predicted"/>
<accession>A0A3D8JR42</accession>
<dbReference type="AlphaFoldDB" id="A0A3D8JR42"/>
<name>A0A3D8JR42_9BURK</name>
<dbReference type="EMBL" id="QRGA01000021">
    <property type="protein sequence ID" value="RDU95185.1"/>
    <property type="molecule type" value="Genomic_DNA"/>
</dbReference>
<comment type="caution">
    <text evidence="1">The sequence shown here is derived from an EMBL/GenBank/DDBJ whole genome shotgun (WGS) entry which is preliminary data.</text>
</comment>
<dbReference type="Proteomes" id="UP000256838">
    <property type="component" value="Unassembled WGS sequence"/>
</dbReference>
<organism evidence="1 2">
    <name type="scientific">Trinickia dinghuensis</name>
    <dbReference type="NCBI Taxonomy" id="2291023"/>
    <lineage>
        <taxon>Bacteria</taxon>
        <taxon>Pseudomonadati</taxon>
        <taxon>Pseudomonadota</taxon>
        <taxon>Betaproteobacteria</taxon>
        <taxon>Burkholderiales</taxon>
        <taxon>Burkholderiaceae</taxon>
        <taxon>Trinickia</taxon>
    </lineage>
</organism>
<keyword evidence="2" id="KW-1185">Reference proteome</keyword>
<gene>
    <name evidence="1" type="ORF">DWV00_29765</name>
</gene>
<reference evidence="1 2" key="1">
    <citation type="submission" date="2018-08" db="EMBL/GenBank/DDBJ databases">
        <title>Paraburkholderia sp. DHOM06 isolated from forest soil.</title>
        <authorList>
            <person name="Gao Z.-H."/>
            <person name="Qiu L.-H."/>
        </authorList>
    </citation>
    <scope>NUCLEOTIDE SEQUENCE [LARGE SCALE GENOMIC DNA]</scope>
    <source>
        <strain evidence="1 2">DHOM06</strain>
    </source>
</reference>
<protein>
    <submittedName>
        <fullName evidence="1">Uncharacterized protein</fullName>
    </submittedName>
</protein>
<evidence type="ECO:0000313" key="1">
    <source>
        <dbReference type="EMBL" id="RDU95185.1"/>
    </source>
</evidence>
<evidence type="ECO:0000313" key="2">
    <source>
        <dbReference type="Proteomes" id="UP000256838"/>
    </source>
</evidence>
<sequence length="71" mass="8252">MRFVSSLDRSFVLRGATWRHGVRQAQRRLPGSRYPFPAIAVPRAVPRRDRLSWRVVQRAAGAFMLCSIQRE</sequence>